<gene>
    <name evidence="11" type="ORF">VNI00_000108</name>
</gene>
<evidence type="ECO:0000256" key="5">
    <source>
        <dbReference type="ARBA" id="ARBA00022989"/>
    </source>
</evidence>
<dbReference type="Pfam" id="PF03935">
    <property type="entry name" value="SKN1_KRE6_Sbg1"/>
    <property type="match status" value="1"/>
</dbReference>
<evidence type="ECO:0000256" key="8">
    <source>
        <dbReference type="ARBA" id="ARBA00023316"/>
    </source>
</evidence>
<dbReference type="PANTHER" id="PTHR31361:SF1">
    <property type="entry name" value="BETA-GLUCAN SYNTHESIS-ASSOCIATED PROTEIN KRE6-RELATED"/>
    <property type="match status" value="1"/>
</dbReference>
<evidence type="ECO:0000256" key="3">
    <source>
        <dbReference type="ARBA" id="ARBA00022692"/>
    </source>
</evidence>
<comment type="subcellular location">
    <subcellularLocation>
        <location evidence="1">Membrane</location>
        <topology evidence="1">Single-pass type II membrane protein</topology>
    </subcellularLocation>
</comment>
<keyword evidence="6" id="KW-0472">Membrane</keyword>
<evidence type="ECO:0000256" key="1">
    <source>
        <dbReference type="ARBA" id="ARBA00004606"/>
    </source>
</evidence>
<dbReference type="GO" id="GO:0031505">
    <property type="term" value="P:fungal-type cell wall organization"/>
    <property type="evidence" value="ECO:0007669"/>
    <property type="project" value="TreeGrafter"/>
</dbReference>
<sequence>MVAPSTRTVSEARRVSTKGKLYPKSDQPGQQHRHWGIDLSQEDPDDYIHNPEYKDSDRHSIFSRGSSLYFSAGYPILSYVRGGPEIPRLGVNATGQIPEFPGNWGLVDKDTPQSAYRYTSPHDGTELHLVFSDEFNRDGRTFYPGDDPYWQAVDLHYYDPEAITTVDGSLKITLSEKKTHGLDYEGGMLQSWNKFCFTGGLVVANVMLPGRSDIAGLWPMGMQAVWSMGNLGRAGYGATNDGMWPYTYDACDVGTLPNQTLRGEPYWATVDGDGAAGGALSYAPGQRLSRCTCRGEDHPGPKHSDGTYVGRSAPEIDMIEAQVSSAFAQQGGRLVGEVSQSLQSAPFNYAYSPLYDDTNMIINDPNMTIVNSYKGGARQQALSCLSITNIAILPYPEFCLQDQACYFDMPDPCFSVYGFEYKPGYDEGYITWLTDDKQVCTIKGSALAADTRVEISARPVPQEPMYLIMNLGMSHGFGDVDLANLKFPTSMLVDYIRVYQPPDAINIGCDPKGFPTTDYIQRSALRFFSGVQSVLKKLWRHLEAYENPNLTTWTDQYGQPFPKNRLIDEC</sequence>
<reference evidence="11 12" key="1">
    <citation type="submission" date="2024-01" db="EMBL/GenBank/DDBJ databases">
        <title>A draft genome for a cacao thread blight-causing isolate of Paramarasmius palmivorus.</title>
        <authorList>
            <person name="Baruah I.K."/>
            <person name="Bukari Y."/>
            <person name="Amoako-Attah I."/>
            <person name="Meinhardt L.W."/>
            <person name="Bailey B.A."/>
            <person name="Cohen S.P."/>
        </authorList>
    </citation>
    <scope>NUCLEOTIDE SEQUENCE [LARGE SCALE GENOMIC DNA]</scope>
    <source>
        <strain evidence="11 12">GH-12</strain>
    </source>
</reference>
<dbReference type="InterPro" id="IPR000757">
    <property type="entry name" value="Beta-glucanase-like"/>
</dbReference>
<evidence type="ECO:0000256" key="4">
    <source>
        <dbReference type="ARBA" id="ARBA00022968"/>
    </source>
</evidence>
<keyword evidence="8" id="KW-0961">Cell wall biogenesis/degradation</keyword>
<dbReference type="Proteomes" id="UP001383192">
    <property type="component" value="Unassembled WGS sequence"/>
</dbReference>
<accession>A0AAW0EEQ2</accession>
<evidence type="ECO:0000313" key="11">
    <source>
        <dbReference type="EMBL" id="KAK7062620.1"/>
    </source>
</evidence>
<dbReference type="InterPro" id="IPR005629">
    <property type="entry name" value="Skn1/Kre6/Sbg1"/>
</dbReference>
<organism evidence="11 12">
    <name type="scientific">Paramarasmius palmivorus</name>
    <dbReference type="NCBI Taxonomy" id="297713"/>
    <lineage>
        <taxon>Eukaryota</taxon>
        <taxon>Fungi</taxon>
        <taxon>Dikarya</taxon>
        <taxon>Basidiomycota</taxon>
        <taxon>Agaricomycotina</taxon>
        <taxon>Agaricomycetes</taxon>
        <taxon>Agaricomycetidae</taxon>
        <taxon>Agaricales</taxon>
        <taxon>Marasmiineae</taxon>
        <taxon>Marasmiaceae</taxon>
        <taxon>Paramarasmius</taxon>
    </lineage>
</organism>
<evidence type="ECO:0000256" key="9">
    <source>
        <dbReference type="SAM" id="MobiDB-lite"/>
    </source>
</evidence>
<keyword evidence="5" id="KW-1133">Transmembrane helix</keyword>
<dbReference type="PROSITE" id="PS51762">
    <property type="entry name" value="GH16_2"/>
    <property type="match status" value="1"/>
</dbReference>
<dbReference type="GO" id="GO:0005789">
    <property type="term" value="C:endoplasmic reticulum membrane"/>
    <property type="evidence" value="ECO:0007669"/>
    <property type="project" value="TreeGrafter"/>
</dbReference>
<evidence type="ECO:0000313" key="12">
    <source>
        <dbReference type="Proteomes" id="UP001383192"/>
    </source>
</evidence>
<evidence type="ECO:0000256" key="2">
    <source>
        <dbReference type="ARBA" id="ARBA00010962"/>
    </source>
</evidence>
<keyword evidence="12" id="KW-1185">Reference proteome</keyword>
<feature type="domain" description="GH16" evidence="10">
    <location>
        <begin position="118"/>
        <end position="504"/>
    </location>
</feature>
<keyword evidence="4" id="KW-0735">Signal-anchor</keyword>
<evidence type="ECO:0000256" key="7">
    <source>
        <dbReference type="ARBA" id="ARBA00023180"/>
    </source>
</evidence>
<evidence type="ECO:0000259" key="10">
    <source>
        <dbReference type="PROSITE" id="PS51762"/>
    </source>
</evidence>
<keyword evidence="3" id="KW-0812">Transmembrane</keyword>
<comment type="similarity">
    <text evidence="2">Belongs to the SKN1/KRE6 family.</text>
</comment>
<dbReference type="Gene3D" id="2.60.120.200">
    <property type="match status" value="2"/>
</dbReference>
<protein>
    <recommendedName>
        <fullName evidence="10">GH16 domain-containing protein</fullName>
    </recommendedName>
</protein>
<dbReference type="AlphaFoldDB" id="A0AAW0EEQ2"/>
<feature type="region of interest" description="Disordered" evidence="9">
    <location>
        <begin position="1"/>
        <end position="43"/>
    </location>
</feature>
<dbReference type="PANTHER" id="PTHR31361">
    <property type="entry name" value="BETA-GLUCAN SYNTHESIS-ASSOCIATED PROTEIN KRE6-RELATED"/>
    <property type="match status" value="1"/>
</dbReference>
<dbReference type="InterPro" id="IPR013320">
    <property type="entry name" value="ConA-like_dom_sf"/>
</dbReference>
<evidence type="ECO:0000256" key="6">
    <source>
        <dbReference type="ARBA" id="ARBA00023136"/>
    </source>
</evidence>
<dbReference type="GO" id="GO:0015926">
    <property type="term" value="F:glucosidase activity"/>
    <property type="evidence" value="ECO:0007669"/>
    <property type="project" value="TreeGrafter"/>
</dbReference>
<dbReference type="GO" id="GO:0006078">
    <property type="term" value="P:(1-&gt;6)-beta-D-glucan biosynthetic process"/>
    <property type="evidence" value="ECO:0007669"/>
    <property type="project" value="TreeGrafter"/>
</dbReference>
<comment type="caution">
    <text evidence="11">The sequence shown here is derived from an EMBL/GenBank/DDBJ whole genome shotgun (WGS) entry which is preliminary data.</text>
</comment>
<keyword evidence="7" id="KW-0325">Glycoprotein</keyword>
<name>A0AAW0EEQ2_9AGAR</name>
<dbReference type="SUPFAM" id="SSF49899">
    <property type="entry name" value="Concanavalin A-like lectins/glucanases"/>
    <property type="match status" value="1"/>
</dbReference>
<dbReference type="GO" id="GO:0005886">
    <property type="term" value="C:plasma membrane"/>
    <property type="evidence" value="ECO:0007669"/>
    <property type="project" value="TreeGrafter"/>
</dbReference>
<proteinExistence type="inferred from homology"/>
<dbReference type="EMBL" id="JAYKXP010000001">
    <property type="protein sequence ID" value="KAK7062620.1"/>
    <property type="molecule type" value="Genomic_DNA"/>
</dbReference>